<accession>A0AAD1MVR2</accession>
<feature type="region of interest" description="Disordered" evidence="1">
    <location>
        <begin position="1"/>
        <end position="84"/>
    </location>
</feature>
<feature type="transmembrane region" description="Helical" evidence="2">
    <location>
        <begin position="248"/>
        <end position="281"/>
    </location>
</feature>
<dbReference type="Pfam" id="PF25231">
    <property type="entry name" value="DUF7847"/>
    <property type="match status" value="1"/>
</dbReference>
<feature type="transmembrane region" description="Helical" evidence="2">
    <location>
        <begin position="214"/>
        <end position="242"/>
    </location>
</feature>
<keyword evidence="2" id="KW-0472">Membrane</keyword>
<dbReference type="Proteomes" id="UP000466607">
    <property type="component" value="Chromosome"/>
</dbReference>
<evidence type="ECO:0000313" key="5">
    <source>
        <dbReference type="Proteomes" id="UP000466607"/>
    </source>
</evidence>
<evidence type="ECO:0000256" key="1">
    <source>
        <dbReference type="SAM" id="MobiDB-lite"/>
    </source>
</evidence>
<proteinExistence type="predicted"/>
<feature type="transmembrane region" description="Helical" evidence="2">
    <location>
        <begin position="345"/>
        <end position="374"/>
    </location>
</feature>
<feature type="transmembrane region" description="Helical" evidence="2">
    <location>
        <begin position="120"/>
        <end position="145"/>
    </location>
</feature>
<feature type="transmembrane region" description="Helical" evidence="2">
    <location>
        <begin position="171"/>
        <end position="193"/>
    </location>
</feature>
<name>A0AAD1MVR2_9MYCO</name>
<gene>
    <name evidence="4" type="ORF">MLIT_47320</name>
</gene>
<evidence type="ECO:0000259" key="3">
    <source>
        <dbReference type="Pfam" id="PF25231"/>
    </source>
</evidence>
<organism evidence="4 5">
    <name type="scientific">Mycolicibacterium litorale</name>
    <dbReference type="NCBI Taxonomy" id="758802"/>
    <lineage>
        <taxon>Bacteria</taxon>
        <taxon>Bacillati</taxon>
        <taxon>Actinomycetota</taxon>
        <taxon>Actinomycetes</taxon>
        <taxon>Mycobacteriales</taxon>
        <taxon>Mycobacteriaceae</taxon>
        <taxon>Mycolicibacterium</taxon>
    </lineage>
</organism>
<dbReference type="AlphaFoldDB" id="A0AAD1MVR2"/>
<dbReference type="InterPro" id="IPR057169">
    <property type="entry name" value="DUF7847"/>
</dbReference>
<keyword evidence="5" id="KW-1185">Reference proteome</keyword>
<keyword evidence="2" id="KW-1133">Transmembrane helix</keyword>
<keyword evidence="2" id="KW-0812">Transmembrane</keyword>
<protein>
    <recommendedName>
        <fullName evidence="3">DUF7847 domain-containing protein</fullName>
    </recommendedName>
</protein>
<dbReference type="EMBL" id="AP022586">
    <property type="protein sequence ID" value="BBY19140.1"/>
    <property type="molecule type" value="Genomic_DNA"/>
</dbReference>
<evidence type="ECO:0000313" key="4">
    <source>
        <dbReference type="EMBL" id="BBY19140.1"/>
    </source>
</evidence>
<feature type="compositionally biased region" description="Pro residues" evidence="1">
    <location>
        <begin position="11"/>
        <end position="82"/>
    </location>
</feature>
<reference evidence="4 5" key="1">
    <citation type="journal article" date="2019" name="Emerg. Microbes Infect.">
        <title>Comprehensive subspecies identification of 175 nontuberculous mycobacteria species based on 7547 genomic profiles.</title>
        <authorList>
            <person name="Matsumoto Y."/>
            <person name="Kinjo T."/>
            <person name="Motooka D."/>
            <person name="Nabeya D."/>
            <person name="Jung N."/>
            <person name="Uechi K."/>
            <person name="Horii T."/>
            <person name="Iida T."/>
            <person name="Fujita J."/>
            <person name="Nakamura S."/>
        </authorList>
    </citation>
    <scope>NUCLEOTIDE SEQUENCE [LARGE SCALE GENOMIC DNA]</scope>
    <source>
        <strain evidence="4 5">JCM 17423</strain>
    </source>
</reference>
<evidence type="ECO:0000256" key="2">
    <source>
        <dbReference type="SAM" id="Phobius"/>
    </source>
</evidence>
<feature type="transmembrane region" description="Helical" evidence="2">
    <location>
        <begin position="302"/>
        <end position="325"/>
    </location>
</feature>
<sequence>MSNDAGGPGQVDPPPPYAPQGYPPPGYQQGYPPPGYQQAYPPPGYQQGYPPPGYQPGYPPPGYQQGYPPPGYQPGYPPPPQGYSPAGVLKPGVIPLRPLGLSDIFNGAVNYIRRNPKATLGLTAIVVVTAQLIALILQILGPLIITGDIDPTLSGEAATAGDIAVLSGSSLAGSITTALASVVLSGMLTVIVGRAVFGADITIGEAWQRVKGRLLALLGFTALEALAILVLIVVVVVAVVAAEAAGGGVAAFLVGAPLVLVAFLVVVYVATSLLFTPALIVLERLGIVDAAKRSFALVKKDFFRVLGIWILAALVAAVIAGAVGVPFSFGGQLLASGSGSNGGAVAGLILVAIGAAVGQILTAPFSAGVIVLLYTDRRIRAEAFDLVLHTGAAAGPGVPQDSTDHLWLTRRP</sequence>
<feature type="domain" description="DUF7847" evidence="3">
    <location>
        <begin position="103"/>
        <end position="375"/>
    </location>
</feature>